<keyword evidence="9" id="KW-1185">Reference proteome</keyword>
<evidence type="ECO:0000313" key="8">
    <source>
        <dbReference type="EMBL" id="GAM36991.1"/>
    </source>
</evidence>
<keyword evidence="4 6" id="KW-0472">Membrane</keyword>
<keyword evidence="3 6" id="KW-1133">Transmembrane helix</keyword>
<evidence type="ECO:0000256" key="2">
    <source>
        <dbReference type="ARBA" id="ARBA00022692"/>
    </source>
</evidence>
<dbReference type="GO" id="GO:0071944">
    <property type="term" value="C:cell periphery"/>
    <property type="evidence" value="ECO:0007669"/>
    <property type="project" value="UniProtKB-ARBA"/>
</dbReference>
<sequence length="267" mass="28218">MALIFSLWFVLLVGLLHEVLGLNTSAEADTGFIGWYIGPSTTELLTDPLTWITSGTYAVGCSVGKCTYATDCATGSITYDNGGTSACNECRTMTIFHSYPFATPTASNIFCAQNWLAFTVYRELPATATSTSSTPSSTTSPATTPFTTSISTSTATTTSTTSTTSTSTTSTSSTSPSATPTPTGSKSQAWIAGAVVGPVAGIAIVAGLIWWFMRRSKTPDRITTLQEQQAMWAGHNEQSPGPKTWAQPSVPRELQGQPVVHELESRP</sequence>
<evidence type="ECO:0000256" key="7">
    <source>
        <dbReference type="SAM" id="SignalP"/>
    </source>
</evidence>
<feature type="transmembrane region" description="Helical" evidence="6">
    <location>
        <begin position="189"/>
        <end position="212"/>
    </location>
</feature>
<proteinExistence type="predicted"/>
<evidence type="ECO:0000256" key="6">
    <source>
        <dbReference type="SAM" id="Phobius"/>
    </source>
</evidence>
<feature type="region of interest" description="Disordered" evidence="5">
    <location>
        <begin position="128"/>
        <end position="186"/>
    </location>
</feature>
<dbReference type="EMBL" id="DF933818">
    <property type="protein sequence ID" value="GAM36991.1"/>
    <property type="molecule type" value="Genomic_DNA"/>
</dbReference>
<evidence type="ECO:0000256" key="5">
    <source>
        <dbReference type="SAM" id="MobiDB-lite"/>
    </source>
</evidence>
<accession>A0A6V8H7C0</accession>
<evidence type="ECO:0000256" key="3">
    <source>
        <dbReference type="ARBA" id="ARBA00022989"/>
    </source>
</evidence>
<protein>
    <submittedName>
        <fullName evidence="8">Uncharacterized protein</fullName>
    </submittedName>
</protein>
<dbReference type="PANTHER" id="PTHR15549:SF33">
    <property type="entry name" value="MEMBRANE PROTEIN WSC4, PUTATIVE (AFU_ORTHOLOGUE AFUA_5G09020)-RELATED"/>
    <property type="match status" value="1"/>
</dbReference>
<comment type="subcellular location">
    <subcellularLocation>
        <location evidence="1">Membrane</location>
        <topology evidence="1">Single-pass membrane protein</topology>
    </subcellularLocation>
</comment>
<dbReference type="PANTHER" id="PTHR15549">
    <property type="entry name" value="PAIRED IMMUNOGLOBULIN-LIKE TYPE 2 RECEPTOR"/>
    <property type="match status" value="1"/>
</dbReference>
<keyword evidence="7" id="KW-0732">Signal</keyword>
<comment type="caution">
    <text evidence="8">The sequence shown here is derived from an EMBL/GenBank/DDBJ whole genome shotgun (WGS) entry which is preliminary data.</text>
</comment>
<dbReference type="GO" id="GO:0016020">
    <property type="term" value="C:membrane"/>
    <property type="evidence" value="ECO:0007669"/>
    <property type="project" value="UniProtKB-SubCell"/>
</dbReference>
<evidence type="ECO:0000313" key="9">
    <source>
        <dbReference type="Proteomes" id="UP000053095"/>
    </source>
</evidence>
<dbReference type="CDD" id="cd12087">
    <property type="entry name" value="TM_EGFR-like"/>
    <property type="match status" value="1"/>
</dbReference>
<gene>
    <name evidence="8" type="ORF">TCE0_022r06522</name>
</gene>
<dbReference type="Proteomes" id="UP000053095">
    <property type="component" value="Unassembled WGS sequence"/>
</dbReference>
<dbReference type="InterPro" id="IPR051694">
    <property type="entry name" value="Immunoregulatory_rcpt-like"/>
</dbReference>
<reference evidence="9" key="1">
    <citation type="journal article" date="2015" name="Genome Announc.">
        <title>Draft genome sequence of Talaromyces cellulolyticus strain Y-94, a source of lignocellulosic biomass-degrading enzymes.</title>
        <authorList>
            <person name="Fujii T."/>
            <person name="Koike H."/>
            <person name="Sawayama S."/>
            <person name="Yano S."/>
            <person name="Inoue H."/>
        </authorList>
    </citation>
    <scope>NUCLEOTIDE SEQUENCE [LARGE SCALE GENOMIC DNA]</scope>
    <source>
        <strain evidence="9">Y-94</strain>
    </source>
</reference>
<organism evidence="8 9">
    <name type="scientific">Talaromyces pinophilus</name>
    <name type="common">Penicillium pinophilum</name>
    <dbReference type="NCBI Taxonomy" id="128442"/>
    <lineage>
        <taxon>Eukaryota</taxon>
        <taxon>Fungi</taxon>
        <taxon>Dikarya</taxon>
        <taxon>Ascomycota</taxon>
        <taxon>Pezizomycotina</taxon>
        <taxon>Eurotiomycetes</taxon>
        <taxon>Eurotiomycetidae</taxon>
        <taxon>Eurotiales</taxon>
        <taxon>Trichocomaceae</taxon>
        <taxon>Talaromyces</taxon>
        <taxon>Talaromyces sect. Talaromyces</taxon>
    </lineage>
</organism>
<feature type="signal peptide" evidence="7">
    <location>
        <begin position="1"/>
        <end position="21"/>
    </location>
</feature>
<keyword evidence="2 6" id="KW-0812">Transmembrane</keyword>
<feature type="chain" id="PRO_5027980423" evidence="7">
    <location>
        <begin position="22"/>
        <end position="267"/>
    </location>
</feature>
<evidence type="ECO:0000256" key="4">
    <source>
        <dbReference type="ARBA" id="ARBA00023136"/>
    </source>
</evidence>
<name>A0A6V8H7C0_TALPI</name>
<dbReference type="AlphaFoldDB" id="A0A6V8H7C0"/>
<evidence type="ECO:0000256" key="1">
    <source>
        <dbReference type="ARBA" id="ARBA00004167"/>
    </source>
</evidence>
<feature type="region of interest" description="Disordered" evidence="5">
    <location>
        <begin position="235"/>
        <end position="267"/>
    </location>
</feature>